<name>M7SNW6_EUTLA</name>
<dbReference type="PANTHER" id="PTHR11638">
    <property type="entry name" value="ATP-DEPENDENT CLP PROTEASE"/>
    <property type="match status" value="1"/>
</dbReference>
<evidence type="ECO:0000259" key="4">
    <source>
        <dbReference type="Pfam" id="PF07724"/>
    </source>
</evidence>
<evidence type="ECO:0000313" key="6">
    <source>
        <dbReference type="EMBL" id="EMR68099.1"/>
    </source>
</evidence>
<protein>
    <submittedName>
        <fullName evidence="6">Putative atpase aaa-5 protein</fullName>
    </submittedName>
</protein>
<evidence type="ECO:0000256" key="3">
    <source>
        <dbReference type="SAM" id="MobiDB-lite"/>
    </source>
</evidence>
<keyword evidence="1" id="KW-0547">Nucleotide-binding</keyword>
<reference evidence="7" key="1">
    <citation type="journal article" date="2013" name="Genome Announc.">
        <title>Draft genome sequence of the grapevine dieback fungus Eutypa lata UCR-EL1.</title>
        <authorList>
            <person name="Blanco-Ulate B."/>
            <person name="Rolshausen P.E."/>
            <person name="Cantu D."/>
        </authorList>
    </citation>
    <scope>NUCLEOTIDE SEQUENCE [LARGE SCALE GENOMIC DNA]</scope>
    <source>
        <strain evidence="7">UCR-EL1</strain>
    </source>
</reference>
<dbReference type="KEGG" id="ela:UCREL1_4890"/>
<dbReference type="Proteomes" id="UP000012174">
    <property type="component" value="Unassembled WGS sequence"/>
</dbReference>
<dbReference type="GO" id="GO:0005737">
    <property type="term" value="C:cytoplasm"/>
    <property type="evidence" value="ECO:0007669"/>
    <property type="project" value="TreeGrafter"/>
</dbReference>
<dbReference type="InterPro" id="IPR001270">
    <property type="entry name" value="ClpA/B"/>
</dbReference>
<gene>
    <name evidence="6" type="ORF">UCREL1_4890</name>
</gene>
<feature type="domain" description="ATPase AAA-type core" evidence="4">
    <location>
        <begin position="325"/>
        <end position="483"/>
    </location>
</feature>
<dbReference type="HOGENOM" id="CLU_021319_0_0_1"/>
<accession>M7SNW6</accession>
<dbReference type="OMA" id="PYFLIGQ"/>
<keyword evidence="2" id="KW-0067">ATP-binding</keyword>
<proteinExistence type="predicted"/>
<dbReference type="GO" id="GO:0016887">
    <property type="term" value="F:ATP hydrolysis activity"/>
    <property type="evidence" value="ECO:0007669"/>
    <property type="project" value="InterPro"/>
</dbReference>
<dbReference type="Pfam" id="PF07724">
    <property type="entry name" value="AAA_2"/>
    <property type="match status" value="1"/>
</dbReference>
<dbReference type="Pfam" id="PF10431">
    <property type="entry name" value="ClpB_D2-small"/>
    <property type="match status" value="1"/>
</dbReference>
<dbReference type="GO" id="GO:0034605">
    <property type="term" value="P:cellular response to heat"/>
    <property type="evidence" value="ECO:0007669"/>
    <property type="project" value="TreeGrafter"/>
</dbReference>
<evidence type="ECO:0000259" key="5">
    <source>
        <dbReference type="Pfam" id="PF10431"/>
    </source>
</evidence>
<dbReference type="InterPro" id="IPR019489">
    <property type="entry name" value="Clp_ATPase_C"/>
</dbReference>
<dbReference type="STRING" id="1287681.M7SNW6"/>
<evidence type="ECO:0000256" key="2">
    <source>
        <dbReference type="ARBA" id="ARBA00022840"/>
    </source>
</evidence>
<dbReference type="InterPro" id="IPR050130">
    <property type="entry name" value="ClpA_ClpB"/>
</dbReference>
<evidence type="ECO:0000313" key="7">
    <source>
        <dbReference type="Proteomes" id="UP000012174"/>
    </source>
</evidence>
<feature type="region of interest" description="Disordered" evidence="3">
    <location>
        <begin position="25"/>
        <end position="45"/>
    </location>
</feature>
<keyword evidence="7" id="KW-1185">Reference proteome</keyword>
<dbReference type="AlphaFoldDB" id="M7SNW6"/>
<sequence length="616" mass="69265">MPFPTDEDINQVMAECPGCSEDTASNCLEEFLPPDPPSGIDGSHNQLGKECDDHIETDGFHEMPEGQQDQSTECPPWMPKLPVLSVSDAFIKDGPRGSSVFEIRELLGAIQGGHFDANSVRRYLGHYEKETLDLNLNAEVDGYPAMFYLIHTKNISIIREWIKHGGDPNATCGTDSFPLIAFSILKGGRNMRQASWMLTTLLGCGAEPRVIPKAFYDPFCRDLPEDGPSQEELHDIDDDNKRWCTADVRAHLTKALNLSQRYDLYRSSKVKPHSDREKELLVRQGAGEVLGLHQMMVAQSIATRWLKRRLLVYLALQKRRPLILVFSGPSGHGKTELARRFGDLMSLELHVVDCTIFKQENELFGPRPPFEGHEDGSPLNNFLARKAGSRCIVFMDEFEKTSKDIHNTLLLPFQDGRYEDRRNGKIIDCSQTIWILATNKLDDSIHAFCGTNSHVLFESEDEEAQDKLVGKLCRQLRKEFIGHFGAPLGGRISEILPFLVFAPQESAVIVHRALMDLETAVSKRVRLALDTEEDVYVGNISICVKNDATVCSALAHDEYDKKTGARSIAQAVERIVQDPLIGQYLQNGDTFDENQPIAYFIVDINVDKEVEVRLRP</sequence>
<dbReference type="PANTHER" id="PTHR11638:SF18">
    <property type="entry name" value="HEAT SHOCK PROTEIN 104"/>
    <property type="match status" value="1"/>
</dbReference>
<dbReference type="InterPro" id="IPR003959">
    <property type="entry name" value="ATPase_AAA_core"/>
</dbReference>
<evidence type="ECO:0000256" key="1">
    <source>
        <dbReference type="ARBA" id="ARBA00022741"/>
    </source>
</evidence>
<organism evidence="6 7">
    <name type="scientific">Eutypa lata (strain UCR-EL1)</name>
    <name type="common">Grapevine dieback disease fungus</name>
    <name type="synonym">Eutypa armeniacae</name>
    <dbReference type="NCBI Taxonomy" id="1287681"/>
    <lineage>
        <taxon>Eukaryota</taxon>
        <taxon>Fungi</taxon>
        <taxon>Dikarya</taxon>
        <taxon>Ascomycota</taxon>
        <taxon>Pezizomycotina</taxon>
        <taxon>Sordariomycetes</taxon>
        <taxon>Xylariomycetidae</taxon>
        <taxon>Xylariales</taxon>
        <taxon>Diatrypaceae</taxon>
        <taxon>Eutypa</taxon>
    </lineage>
</organism>
<dbReference type="GO" id="GO:0005524">
    <property type="term" value="F:ATP binding"/>
    <property type="evidence" value="ECO:0007669"/>
    <property type="project" value="UniProtKB-KW"/>
</dbReference>
<dbReference type="Gene3D" id="3.40.50.300">
    <property type="entry name" value="P-loop containing nucleotide triphosphate hydrolases"/>
    <property type="match status" value="1"/>
</dbReference>
<dbReference type="eggNOG" id="KOG1051">
    <property type="taxonomic scope" value="Eukaryota"/>
</dbReference>
<dbReference type="EMBL" id="KB706306">
    <property type="protein sequence ID" value="EMR68099.1"/>
    <property type="molecule type" value="Genomic_DNA"/>
</dbReference>
<dbReference type="InterPro" id="IPR027417">
    <property type="entry name" value="P-loop_NTPase"/>
</dbReference>
<feature type="domain" description="Clp ATPase C-terminal" evidence="5">
    <location>
        <begin position="546"/>
        <end position="587"/>
    </location>
</feature>
<dbReference type="SUPFAM" id="SSF52540">
    <property type="entry name" value="P-loop containing nucleoside triphosphate hydrolases"/>
    <property type="match status" value="1"/>
</dbReference>
<dbReference type="PRINTS" id="PR00300">
    <property type="entry name" value="CLPPROTEASEA"/>
</dbReference>
<dbReference type="OrthoDB" id="47330at2759"/>